<keyword evidence="1" id="KW-0802">TPR repeat</keyword>
<proteinExistence type="predicted"/>
<sequence length="331" mass="37011">MHYFNAPVNQSRAPNWRLYDYLEGRLAGFDYKGDTYTAQQALEKNAGNCLSLALVTGALAKLVGLELDYQQVDSAPVYRMQNNLLMLSSHVRTKVYDPSFKPEKDILYLSRPGVVIDYLPARGDRYGAKRTEQDVIAMFYQNQAAEALVNNQLTLAYQLSRRALQHGQLNPGSLNSLALAYSRAGLIDESAQTYAYARERGATSLELLDNYRKLLLRQGKLAEAAEIAAQLGNVDDANPYNWLSLAEGFFAEGKVHYALENYLKAQQLAPYLEESYLGLAKSYHAMGKLVKASEALEKAIALSYQTRQRQLYEAKLSTLRASAHSGEEVSR</sequence>
<gene>
    <name evidence="2" type="ORF">GCM10009092_18010</name>
</gene>
<feature type="repeat" description="TPR" evidence="1">
    <location>
        <begin position="273"/>
        <end position="306"/>
    </location>
</feature>
<dbReference type="SMART" id="SM00028">
    <property type="entry name" value="TPR"/>
    <property type="match status" value="3"/>
</dbReference>
<reference evidence="3" key="1">
    <citation type="journal article" date="2019" name="Int. J. Syst. Evol. Microbiol.">
        <title>The Global Catalogue of Microorganisms (GCM) 10K type strain sequencing project: providing services to taxonomists for standard genome sequencing and annotation.</title>
        <authorList>
            <consortium name="The Broad Institute Genomics Platform"/>
            <consortium name="The Broad Institute Genome Sequencing Center for Infectious Disease"/>
            <person name="Wu L."/>
            <person name="Ma J."/>
        </authorList>
    </citation>
    <scope>NUCLEOTIDE SEQUENCE [LARGE SCALE GENOMIC DNA]</scope>
    <source>
        <strain evidence="3">JCM 13378</strain>
    </source>
</reference>
<dbReference type="InterPro" id="IPR019734">
    <property type="entry name" value="TPR_rpt"/>
</dbReference>
<dbReference type="PROSITE" id="PS50005">
    <property type="entry name" value="TPR"/>
    <property type="match status" value="1"/>
</dbReference>
<dbReference type="EMBL" id="BAAAEI010000008">
    <property type="protein sequence ID" value="GAA0354092.1"/>
    <property type="molecule type" value="Genomic_DNA"/>
</dbReference>
<name>A0ABP3GV15_9ALTE</name>
<comment type="caution">
    <text evidence="2">The sequence shown here is derived from an EMBL/GenBank/DDBJ whole genome shotgun (WGS) entry which is preliminary data.</text>
</comment>
<evidence type="ECO:0000313" key="3">
    <source>
        <dbReference type="Proteomes" id="UP001501757"/>
    </source>
</evidence>
<dbReference type="Proteomes" id="UP001501757">
    <property type="component" value="Unassembled WGS sequence"/>
</dbReference>
<protein>
    <submittedName>
        <fullName evidence="2">Uncharacterized protein</fullName>
    </submittedName>
</protein>
<dbReference type="Gene3D" id="1.25.40.10">
    <property type="entry name" value="Tetratricopeptide repeat domain"/>
    <property type="match status" value="1"/>
</dbReference>
<dbReference type="SUPFAM" id="SSF48452">
    <property type="entry name" value="TPR-like"/>
    <property type="match status" value="1"/>
</dbReference>
<organism evidence="2 3">
    <name type="scientific">Bowmanella denitrificans</name>
    <dbReference type="NCBI Taxonomy" id="366582"/>
    <lineage>
        <taxon>Bacteria</taxon>
        <taxon>Pseudomonadati</taxon>
        <taxon>Pseudomonadota</taxon>
        <taxon>Gammaproteobacteria</taxon>
        <taxon>Alteromonadales</taxon>
        <taxon>Alteromonadaceae</taxon>
        <taxon>Bowmanella</taxon>
    </lineage>
</organism>
<dbReference type="InterPro" id="IPR011990">
    <property type="entry name" value="TPR-like_helical_dom_sf"/>
</dbReference>
<accession>A0ABP3GV15</accession>
<evidence type="ECO:0000256" key="1">
    <source>
        <dbReference type="PROSITE-ProRule" id="PRU00339"/>
    </source>
</evidence>
<evidence type="ECO:0000313" key="2">
    <source>
        <dbReference type="EMBL" id="GAA0354092.1"/>
    </source>
</evidence>
<keyword evidence="3" id="KW-1185">Reference proteome</keyword>